<evidence type="ECO:0000313" key="4">
    <source>
        <dbReference type="EMBL" id="KAE8729388.1"/>
    </source>
</evidence>
<dbReference type="Gene3D" id="1.20.1060.20">
    <property type="match status" value="1"/>
</dbReference>
<dbReference type="Proteomes" id="UP000436088">
    <property type="component" value="Unassembled WGS sequence"/>
</dbReference>
<dbReference type="EMBL" id="VEPZ02000229">
    <property type="protein sequence ID" value="KAE8729388.1"/>
    <property type="molecule type" value="Genomic_DNA"/>
</dbReference>
<sequence>MVDKEEVRLRRTIGLKKDEYFLDGKHITKTEVMNLLESAGFSRSNPYYVVQQGKIASLTLMKDSERLDLLKEIGGNKRKQIIQVVQYLDERLRELDEEKEELRKYQQLDKKRKSLEYTIYDKELQDARRKLEEVEEARTKVSEKSSERYNAVLDSHERLKELDKMSKDLTKELQGLNKDKEVLEIEQAEAIKKQTALELDVKDLEERMSGNMQAKDDAIKQLRMLQNEIQESTEELNRIKPLYDNQLKKEENITKGIMEREKQLSILYQKQGRATQFSSKAARDKWLQREIEDLEKVLYSNSSQCNWEMQLSGEALENWLVCVEVVVMSSGYGTLFLLPLFVSLQEATMREEQKLQEEIFGLNEELERLDSSIERRKAEIKELESSISKSRFNSQKTERDKLQDQRKSLWEKESKLSAEIDKLKSEVEKAEKSLDHATPGDVRRGLNSIRKICREYNIGGVFGPIIELLNCDEKFFTAVEVTAGNSLFHVVVETDEISTQIIRHLNSLKGGRVTFIPLNRVKAPHVTYPQSSDVIPLLKKLNFSSKFAPAFAQVSSFLSVNGHEF</sequence>
<dbReference type="SMART" id="SM00968">
    <property type="entry name" value="SMC_hinge"/>
    <property type="match status" value="1"/>
</dbReference>
<dbReference type="GO" id="GO:0005694">
    <property type="term" value="C:chromosome"/>
    <property type="evidence" value="ECO:0007669"/>
    <property type="project" value="InterPro"/>
</dbReference>
<gene>
    <name evidence="4" type="ORF">F3Y22_tig00003715pilonHSYRG00013</name>
</gene>
<name>A0A6A3CQF5_HIBSY</name>
<dbReference type="GO" id="GO:0005524">
    <property type="term" value="F:ATP binding"/>
    <property type="evidence" value="ECO:0007669"/>
    <property type="project" value="InterPro"/>
</dbReference>
<evidence type="ECO:0000256" key="1">
    <source>
        <dbReference type="ARBA" id="ARBA00023054"/>
    </source>
</evidence>
<protein>
    <submittedName>
        <fullName evidence="4">Structural maintenance of chromosomes protein 3</fullName>
    </submittedName>
</protein>
<feature type="domain" description="SMC hinge" evidence="3">
    <location>
        <begin position="459"/>
        <end position="559"/>
    </location>
</feature>
<feature type="coiled-coil region" evidence="2">
    <location>
        <begin position="85"/>
        <end position="235"/>
    </location>
</feature>
<accession>A0A6A3CQF5</accession>
<comment type="caution">
    <text evidence="4">The sequence shown here is derived from an EMBL/GenBank/DDBJ whole genome shotgun (WGS) entry which is preliminary data.</text>
</comment>
<dbReference type="SUPFAM" id="SSF75553">
    <property type="entry name" value="Smc hinge domain"/>
    <property type="match status" value="1"/>
</dbReference>
<dbReference type="Pfam" id="PF06470">
    <property type="entry name" value="SMC_hinge"/>
    <property type="match status" value="1"/>
</dbReference>
<dbReference type="Gene3D" id="3.40.50.300">
    <property type="entry name" value="P-loop containing nucleotide triphosphate hydrolases"/>
    <property type="match status" value="1"/>
</dbReference>
<proteinExistence type="predicted"/>
<dbReference type="InterPro" id="IPR036277">
    <property type="entry name" value="SMC_hinge_sf"/>
</dbReference>
<keyword evidence="1 2" id="KW-0175">Coiled coil</keyword>
<organism evidence="4 5">
    <name type="scientific">Hibiscus syriacus</name>
    <name type="common">Rose of Sharon</name>
    <dbReference type="NCBI Taxonomy" id="106335"/>
    <lineage>
        <taxon>Eukaryota</taxon>
        <taxon>Viridiplantae</taxon>
        <taxon>Streptophyta</taxon>
        <taxon>Embryophyta</taxon>
        <taxon>Tracheophyta</taxon>
        <taxon>Spermatophyta</taxon>
        <taxon>Magnoliopsida</taxon>
        <taxon>eudicotyledons</taxon>
        <taxon>Gunneridae</taxon>
        <taxon>Pentapetalae</taxon>
        <taxon>rosids</taxon>
        <taxon>malvids</taxon>
        <taxon>Malvales</taxon>
        <taxon>Malvaceae</taxon>
        <taxon>Malvoideae</taxon>
        <taxon>Hibiscus</taxon>
    </lineage>
</organism>
<dbReference type="GO" id="GO:0051276">
    <property type="term" value="P:chromosome organization"/>
    <property type="evidence" value="ECO:0007669"/>
    <property type="project" value="InterPro"/>
</dbReference>
<dbReference type="InterPro" id="IPR010935">
    <property type="entry name" value="SMC_hinge"/>
</dbReference>
<keyword evidence="5" id="KW-1185">Reference proteome</keyword>
<dbReference type="PANTHER" id="PTHR43977">
    <property type="entry name" value="STRUCTURAL MAINTENANCE OF CHROMOSOMES PROTEIN 3"/>
    <property type="match status" value="1"/>
</dbReference>
<reference evidence="4" key="1">
    <citation type="submission" date="2019-09" db="EMBL/GenBank/DDBJ databases">
        <title>Draft genome information of white flower Hibiscus syriacus.</title>
        <authorList>
            <person name="Kim Y.-M."/>
        </authorList>
    </citation>
    <scope>NUCLEOTIDE SEQUENCE [LARGE SCALE GENOMIC DNA]</scope>
    <source>
        <strain evidence="4">YM2019G1</strain>
    </source>
</reference>
<dbReference type="AlphaFoldDB" id="A0A6A3CQF5"/>
<dbReference type="SUPFAM" id="SSF52540">
    <property type="entry name" value="P-loop containing nucleoside triphosphate hydrolases"/>
    <property type="match status" value="1"/>
</dbReference>
<evidence type="ECO:0000313" key="5">
    <source>
        <dbReference type="Proteomes" id="UP000436088"/>
    </source>
</evidence>
<evidence type="ECO:0000259" key="3">
    <source>
        <dbReference type="SMART" id="SM00968"/>
    </source>
</evidence>
<dbReference type="InterPro" id="IPR027417">
    <property type="entry name" value="P-loop_NTPase"/>
</dbReference>
<feature type="coiled-coil region" evidence="2">
    <location>
        <begin position="352"/>
        <end position="386"/>
    </location>
</feature>
<evidence type="ECO:0000256" key="2">
    <source>
        <dbReference type="SAM" id="Coils"/>
    </source>
</evidence>